<dbReference type="Gene3D" id="3.30.40.10">
    <property type="entry name" value="Zinc/RING finger domain, C3HC4 (zinc finger)"/>
    <property type="match status" value="1"/>
</dbReference>
<dbReference type="GO" id="GO:0006623">
    <property type="term" value="P:protein targeting to vacuole"/>
    <property type="evidence" value="ECO:0007669"/>
    <property type="project" value="InterPro"/>
</dbReference>
<dbReference type="InterPro" id="IPR011990">
    <property type="entry name" value="TPR-like_helical_dom_sf"/>
</dbReference>
<dbReference type="SUPFAM" id="SSF50978">
    <property type="entry name" value="WD40 repeat-like"/>
    <property type="match status" value="1"/>
</dbReference>
<accession>A0A3M7P9U1</accession>
<name>A0A3M7P9U1_BRAPC</name>
<dbReference type="Pfam" id="PF23411">
    <property type="entry name" value="Beta-prop_Vps41"/>
    <property type="match status" value="1"/>
</dbReference>
<dbReference type="GO" id="GO:0008270">
    <property type="term" value="F:zinc ion binding"/>
    <property type="evidence" value="ECO:0007669"/>
    <property type="project" value="UniProtKB-KW"/>
</dbReference>
<dbReference type="Pfam" id="PF23556">
    <property type="entry name" value="TPR_Vps41"/>
    <property type="match status" value="1"/>
</dbReference>
<dbReference type="InterPro" id="IPR045111">
    <property type="entry name" value="Vps41/Vps8"/>
</dbReference>
<comment type="caution">
    <text evidence="8">The sequence shown here is derived from an EMBL/GenBank/DDBJ whole genome shotgun (WGS) entry which is preliminary data.</text>
</comment>
<dbReference type="GO" id="GO:0034058">
    <property type="term" value="P:endosomal vesicle fusion"/>
    <property type="evidence" value="ECO:0007669"/>
    <property type="project" value="TreeGrafter"/>
</dbReference>
<gene>
    <name evidence="8" type="ORF">BpHYR1_049950</name>
</gene>
<evidence type="ECO:0000313" key="8">
    <source>
        <dbReference type="EMBL" id="RMZ95803.1"/>
    </source>
</evidence>
<dbReference type="PROSITE" id="PS50089">
    <property type="entry name" value="ZF_RING_2"/>
    <property type="match status" value="1"/>
</dbReference>
<dbReference type="SMART" id="SM00299">
    <property type="entry name" value="CLH"/>
    <property type="match status" value="1"/>
</dbReference>
<dbReference type="Proteomes" id="UP000276133">
    <property type="component" value="Unassembled WGS sequence"/>
</dbReference>
<dbReference type="EMBL" id="REGN01012335">
    <property type="protein sequence ID" value="RMZ95803.1"/>
    <property type="molecule type" value="Genomic_DNA"/>
</dbReference>
<dbReference type="GO" id="GO:0016236">
    <property type="term" value="P:macroautophagy"/>
    <property type="evidence" value="ECO:0007669"/>
    <property type="project" value="TreeGrafter"/>
</dbReference>
<keyword evidence="3" id="KW-0862">Zinc</keyword>
<evidence type="ECO:0000256" key="1">
    <source>
        <dbReference type="ARBA" id="ARBA00022448"/>
    </source>
</evidence>
<dbReference type="InterPro" id="IPR057780">
    <property type="entry name" value="Beta-prop_Vps41"/>
</dbReference>
<dbReference type="PANTHER" id="PTHR12616">
    <property type="entry name" value="VACUOLAR PROTEIN SORTING VPS41"/>
    <property type="match status" value="1"/>
</dbReference>
<organism evidence="8 9">
    <name type="scientific">Brachionus plicatilis</name>
    <name type="common">Marine rotifer</name>
    <name type="synonym">Brachionus muelleri</name>
    <dbReference type="NCBI Taxonomy" id="10195"/>
    <lineage>
        <taxon>Eukaryota</taxon>
        <taxon>Metazoa</taxon>
        <taxon>Spiralia</taxon>
        <taxon>Gnathifera</taxon>
        <taxon>Rotifera</taxon>
        <taxon>Eurotatoria</taxon>
        <taxon>Monogononta</taxon>
        <taxon>Pseudotrocha</taxon>
        <taxon>Ploima</taxon>
        <taxon>Brachionidae</taxon>
        <taxon>Brachionus</taxon>
    </lineage>
</organism>
<dbReference type="PROSITE" id="PS50236">
    <property type="entry name" value="CHCR"/>
    <property type="match status" value="1"/>
</dbReference>
<dbReference type="GO" id="GO:0030897">
    <property type="term" value="C:HOPS complex"/>
    <property type="evidence" value="ECO:0007669"/>
    <property type="project" value="TreeGrafter"/>
</dbReference>
<evidence type="ECO:0000313" key="9">
    <source>
        <dbReference type="Proteomes" id="UP000276133"/>
    </source>
</evidence>
<dbReference type="AlphaFoldDB" id="A0A3M7P9U1"/>
<dbReference type="GO" id="GO:0009267">
    <property type="term" value="P:cellular response to starvation"/>
    <property type="evidence" value="ECO:0007669"/>
    <property type="project" value="TreeGrafter"/>
</dbReference>
<evidence type="ECO:0000256" key="4">
    <source>
        <dbReference type="ARBA" id="ARBA00022927"/>
    </source>
</evidence>
<dbReference type="InterPro" id="IPR013083">
    <property type="entry name" value="Znf_RING/FYVE/PHD"/>
</dbReference>
<feature type="repeat" description="CHCR" evidence="6">
    <location>
        <begin position="475"/>
        <end position="619"/>
    </location>
</feature>
<dbReference type="GO" id="GO:0005770">
    <property type="term" value="C:late endosome"/>
    <property type="evidence" value="ECO:0007669"/>
    <property type="project" value="TreeGrafter"/>
</dbReference>
<evidence type="ECO:0000256" key="5">
    <source>
        <dbReference type="PROSITE-ProRule" id="PRU00175"/>
    </source>
</evidence>
<keyword evidence="2 5" id="KW-0863">Zinc-finger</keyword>
<dbReference type="InterPro" id="IPR036322">
    <property type="entry name" value="WD40_repeat_dom_sf"/>
</dbReference>
<dbReference type="Gene3D" id="2.130.10.10">
    <property type="entry name" value="YVTN repeat-like/Quinoprotein amine dehydrogenase"/>
    <property type="match status" value="1"/>
</dbReference>
<dbReference type="STRING" id="10195.A0A3M7P9U1"/>
<keyword evidence="2 5" id="KW-0479">Metal-binding</keyword>
<sequence>HELTVNDLTIDTKEEYVASCSDDGKVAVFGLFESEHDQIIEFNRPIKSIELAPNFNQTLSFVTGDTKLVLVERGFMGRRKTSVLHQGEGIIRNIKWCNDLIAWSNEKGVKIYSLAESKIMSFIAKDHESSLRDELYRCSLLWQDKDSLIIGWADRFKICKIIRSRSSGLISHIEITSLVKTDFYIVGLAPFKDQNQFLLLCYEKSEDSRPHIRVAQASPDSFIEISFDAITIKEYEKNRPFEYRLDYILNEGSYFVLSPKDLIKATPRSFDDHIKWLMERLNFEQALEDIKNAPESPKVFTYQVVGLNYIDYLISAKEYKEAAEWCSKVTLSEKNWEEKILIFAKECKLEDIFEKIPSSNPVLSPEIYEKVLNEFLRSGDYEIFKYLIRKWPCDIYGLDCVTQAIATACNKSKNKILDECLALMYEYQKMFDKAFEIYLNLQDQAVFDFLLKHELFECAYKNLIELISLNKQRSIQILVDNVEKLPVKRVAEKLNKNKLYLHYYLDAIFEKDPNISRDFHTIQVVLYAEFQRDKLLKFLQSSQYISLTQAQKELQERDLGPEIVYILERTGQIKKGLQIVLHAIKDVNQAIEFCKRHNDKDLWEDLIQYSVNKPDYIIGLLNNIGTHVDPVDLINRIPNGVTIRGLRDALVKILSDYRVQISLLEGSKSIMTRDCFNLLEKQIKVVKQGVSVDDDQKCPACDELLITFNVNMARGLKIFECRHSFHEDCIQENDKCSVCSQNKSSVLSLFNAD</sequence>
<proteinExistence type="predicted"/>
<dbReference type="InterPro" id="IPR015943">
    <property type="entry name" value="WD40/YVTN_repeat-like_dom_sf"/>
</dbReference>
<dbReference type="SUPFAM" id="SSF57850">
    <property type="entry name" value="RING/U-box"/>
    <property type="match status" value="1"/>
</dbReference>
<dbReference type="InterPro" id="IPR001841">
    <property type="entry name" value="Znf_RING"/>
</dbReference>
<evidence type="ECO:0000256" key="3">
    <source>
        <dbReference type="ARBA" id="ARBA00022833"/>
    </source>
</evidence>
<dbReference type="InterPro" id="IPR000547">
    <property type="entry name" value="Clathrin_H-chain/VPS_repeat"/>
</dbReference>
<dbReference type="SMART" id="SM00184">
    <property type="entry name" value="RING"/>
    <property type="match status" value="1"/>
</dbReference>
<evidence type="ECO:0000259" key="7">
    <source>
        <dbReference type="PROSITE" id="PS50089"/>
    </source>
</evidence>
<evidence type="ECO:0000256" key="6">
    <source>
        <dbReference type="PROSITE-ProRule" id="PRU01006"/>
    </source>
</evidence>
<evidence type="ECO:0000256" key="2">
    <source>
        <dbReference type="ARBA" id="ARBA00022771"/>
    </source>
</evidence>
<keyword evidence="1" id="KW-0813">Transport</keyword>
<dbReference type="PANTHER" id="PTHR12616:SF1">
    <property type="entry name" value="VACUOLAR PROTEIN SORTING-ASSOCIATED PROTEIN 41 HOMOLOG"/>
    <property type="match status" value="1"/>
</dbReference>
<feature type="non-terminal residue" evidence="8">
    <location>
        <position position="1"/>
    </location>
</feature>
<dbReference type="Gene3D" id="1.25.40.10">
    <property type="entry name" value="Tetratricopeptide repeat domain"/>
    <property type="match status" value="1"/>
</dbReference>
<dbReference type="OrthoDB" id="244107at2759"/>
<protein>
    <submittedName>
        <fullName evidence="8">Vacuolar sorting-associated 41-like protein</fullName>
    </submittedName>
</protein>
<keyword evidence="4" id="KW-0653">Protein transport</keyword>
<keyword evidence="9" id="KW-1185">Reference proteome</keyword>
<reference evidence="8 9" key="1">
    <citation type="journal article" date="2018" name="Sci. Rep.">
        <title>Genomic signatures of local adaptation to the degree of environmental predictability in rotifers.</title>
        <authorList>
            <person name="Franch-Gras L."/>
            <person name="Hahn C."/>
            <person name="Garcia-Roger E.M."/>
            <person name="Carmona M.J."/>
            <person name="Serra M."/>
            <person name="Gomez A."/>
        </authorList>
    </citation>
    <scope>NUCLEOTIDE SEQUENCE [LARGE SCALE GENOMIC DNA]</scope>
    <source>
        <strain evidence="8">HYR1</strain>
    </source>
</reference>
<feature type="domain" description="RING-type" evidence="7">
    <location>
        <begin position="698"/>
        <end position="740"/>
    </location>
</feature>